<keyword evidence="11" id="KW-1185">Reference proteome</keyword>
<dbReference type="Proteomes" id="UP000053237">
    <property type="component" value="Unassembled WGS sequence"/>
</dbReference>
<feature type="compositionally biased region" description="Basic and acidic residues" evidence="7">
    <location>
        <begin position="1391"/>
        <end position="1413"/>
    </location>
</feature>
<keyword evidence="2" id="KW-0132">Cell division</keyword>
<sequence length="1430" mass="162679">MVVEFVIPLHAEDLELERPERYYAQSDSTLIEKLGNSGILETRLLSMRSQLQAELDTIQHHRLGDSLVLLQQETINLLYGVSKDFDSLSCSLQNQFLSYLQAFIEVLVRFWRKTASRQSDVKEKNTNATCSTMWEHNLRNSVKFVVYILYLCLKKSLRLQVSQSLAHKIPEQSGEQVNLKDSPSSVDRLREIYATLTESINPQVFKLWRSNSPEEEFLLLYYKCAFIALENQTLCRHTALRQILLQLVSTNFSQAPNTRGSFVSLLLESLLAHEHLSNILADTVSIIHNACSRSTLVSDLITEISQLSLSSQSINNRESIKQSGNELQSGNSGGKESIGSKYIAVFLSSLARQAPCLIISNLTFLLTLSNSENYFLRNAAVTCLTEILIWDFQRQQNANSIIDGSALSSVNDDEKGSDAEEETRMQQKEHEAFSHREGVSSKTRQHLLQVLKERIYDINAFARCHVVKMWAHLCTLGAIPLTYYETVTQLALDRLDDKTAIVRRNSISLCVTLIQHNPFMSNLNKTLCRSKLENLKNLVVKERDDFISQGQEKVNQAMQQLQSDLKESTQDSSDRTRSLPNFTDITDTDDFDKRMQAFTHISTFYKDTLQFIELLEDHVTPKVMRLLKSRVASDVTGSIQFFEQAYHFQLEGALKGIHQLLHLIWRSDVTVQDQVVKTFQQLFFASEEESADKKNFWAEAVASKLIQFLDLCTNSEATCLEELFVKSYKKGDIDIFLIRALWTYATKQDSTLPLRVRVNALCLVKMIVTASKGDIIREQPFFSLNELFQSCFKSKIIQKLKQSTTPNEQLQIFRAACTVLQSLQLENRLTQESISLQTKESEARNKLLSRLEAFLSLQERGDSTSVFTATMFRDIEGISSTWLDAVQQAIDTVFVVSRTPERMCADVIHQLSQRIFQTQKEQPTCSSWILSHFLFVLGHVAIQLAVHVEKLSKRIKHKRLSTDLKKDNVTAKTPSLSSHNESNDNLEEELGMAAQVEAEEESFIQEIVRREIVCKNLLAAYSPLVIRLVRPVISKTPEENPGQSNARVILIECAVMTLSKFMAVSDVFCKENLSLLFTLLQQSCIPSVRGNVIVTIGDLAVRFPNLIEPWTSHVYDRLHDVHPMVRKQTMTVVAHLVLNDMIKVKGQMADIAIRIVDLDQGIRDLAKLLFVELAKKNTNAIYNMIPDAVGQLSKSVILSSAERREIFQFTFHFVSKAKHVEGLTEKLCQRFSTPIKQTFKHGSKKKPHTLTDSSPFADDENAKKELQELHSKRDLAFCLSLLPHTGKSLRNLYHHHRLYQDVLWDENTRISFQKIVLKVRRLHAVGTSSDNPGHRADRGGAEESIESKGSNMSRSGDTLKDVVHQFELLLSKYQNNAKCSEISALDEAIDEGKGIESIENEQKTMRVAEKHESNTQTRKRRKIVVGDERD</sequence>
<feature type="domain" description="Condensin complex subunit 1 N-terminal" evidence="9">
    <location>
        <begin position="137"/>
        <end position="248"/>
    </location>
</feature>
<dbReference type="InParanoid" id="A0A024G8S4"/>
<feature type="compositionally biased region" description="Basic residues" evidence="7">
    <location>
        <begin position="1238"/>
        <end position="1248"/>
    </location>
</feature>
<evidence type="ECO:0000256" key="7">
    <source>
        <dbReference type="SAM" id="MobiDB-lite"/>
    </source>
</evidence>
<dbReference type="SUPFAM" id="SSF48371">
    <property type="entry name" value="ARM repeat"/>
    <property type="match status" value="1"/>
</dbReference>
<evidence type="ECO:0000259" key="9">
    <source>
        <dbReference type="Pfam" id="PF12922"/>
    </source>
</evidence>
<feature type="region of interest" description="Disordered" evidence="7">
    <location>
        <begin position="558"/>
        <end position="580"/>
    </location>
</feature>
<evidence type="ECO:0000256" key="4">
    <source>
        <dbReference type="ARBA" id="ARBA00023067"/>
    </source>
</evidence>
<feature type="region of interest" description="Disordered" evidence="7">
    <location>
        <begin position="1238"/>
        <end position="1257"/>
    </location>
</feature>
<dbReference type="GO" id="GO:0042393">
    <property type="term" value="F:histone binding"/>
    <property type="evidence" value="ECO:0007669"/>
    <property type="project" value="TreeGrafter"/>
</dbReference>
<feature type="compositionally biased region" description="Basic and acidic residues" evidence="7">
    <location>
        <begin position="564"/>
        <end position="577"/>
    </location>
</feature>
<feature type="region of interest" description="Disordered" evidence="7">
    <location>
        <begin position="1391"/>
        <end position="1430"/>
    </location>
</feature>
<dbReference type="InterPro" id="IPR032682">
    <property type="entry name" value="Cnd1_C"/>
</dbReference>
<organism evidence="10 11">
    <name type="scientific">Albugo candida</name>
    <dbReference type="NCBI Taxonomy" id="65357"/>
    <lineage>
        <taxon>Eukaryota</taxon>
        <taxon>Sar</taxon>
        <taxon>Stramenopiles</taxon>
        <taxon>Oomycota</taxon>
        <taxon>Peronosporomycetes</taxon>
        <taxon>Albuginales</taxon>
        <taxon>Albuginaceae</taxon>
        <taxon>Albugo</taxon>
    </lineage>
</organism>
<dbReference type="GO" id="GO:0010032">
    <property type="term" value="P:meiotic chromosome condensation"/>
    <property type="evidence" value="ECO:0007669"/>
    <property type="project" value="TreeGrafter"/>
</dbReference>
<evidence type="ECO:0000256" key="3">
    <source>
        <dbReference type="ARBA" id="ARBA00022776"/>
    </source>
</evidence>
<evidence type="ECO:0000256" key="1">
    <source>
        <dbReference type="ARBA" id="ARBA00004123"/>
    </source>
</evidence>
<feature type="compositionally biased region" description="Basic and acidic residues" evidence="7">
    <location>
        <begin position="1332"/>
        <end position="1341"/>
    </location>
</feature>
<name>A0A024G8S4_9STRA</name>
<dbReference type="InterPro" id="IPR024324">
    <property type="entry name" value="Condensin_cplx_su1_N"/>
</dbReference>
<comment type="subcellular location">
    <subcellularLocation>
        <location evidence="1">Nucleus</location>
    </subcellularLocation>
</comment>
<dbReference type="InterPro" id="IPR016024">
    <property type="entry name" value="ARM-type_fold"/>
</dbReference>
<dbReference type="Pfam" id="PF12717">
    <property type="entry name" value="Cnd1"/>
    <property type="match status" value="1"/>
</dbReference>
<dbReference type="EMBL" id="CAIX01000041">
    <property type="protein sequence ID" value="CCI42915.1"/>
    <property type="molecule type" value="Genomic_DNA"/>
</dbReference>
<comment type="caution">
    <text evidence="10">The sequence shown here is derived from an EMBL/GenBank/DDBJ whole genome shotgun (WGS) entry which is preliminary data.</text>
</comment>
<evidence type="ECO:0000256" key="5">
    <source>
        <dbReference type="ARBA" id="ARBA00023242"/>
    </source>
</evidence>
<dbReference type="GO" id="GO:0005634">
    <property type="term" value="C:nucleus"/>
    <property type="evidence" value="ECO:0007669"/>
    <property type="project" value="UniProtKB-SubCell"/>
</dbReference>
<evidence type="ECO:0000256" key="2">
    <source>
        <dbReference type="ARBA" id="ARBA00022618"/>
    </source>
</evidence>
<evidence type="ECO:0000313" key="10">
    <source>
        <dbReference type="EMBL" id="CCI42915.1"/>
    </source>
</evidence>
<dbReference type="PANTHER" id="PTHR14222">
    <property type="entry name" value="CONDENSIN"/>
    <property type="match status" value="1"/>
</dbReference>
<evidence type="ECO:0000256" key="6">
    <source>
        <dbReference type="ARBA" id="ARBA00023306"/>
    </source>
</evidence>
<evidence type="ECO:0008006" key="12">
    <source>
        <dbReference type="Google" id="ProtNLM"/>
    </source>
</evidence>
<accession>A0A024G8S4</accession>
<dbReference type="PANTHER" id="PTHR14222:SF2">
    <property type="entry name" value="CONDENSIN COMPLEX SUBUNIT 1"/>
    <property type="match status" value="1"/>
</dbReference>
<proteinExistence type="predicted"/>
<dbReference type="OrthoDB" id="436262at2759"/>
<protein>
    <recommendedName>
        <fullName evidence="12">Condensin complex subunit 1</fullName>
    </recommendedName>
</protein>
<feature type="compositionally biased region" description="Basic and acidic residues" evidence="7">
    <location>
        <begin position="412"/>
        <end position="436"/>
    </location>
</feature>
<feature type="region of interest" description="Disordered" evidence="7">
    <location>
        <begin position="409"/>
        <end position="436"/>
    </location>
</feature>
<reference evidence="10 11" key="1">
    <citation type="submission" date="2012-05" db="EMBL/GenBank/DDBJ databases">
        <title>Recombination and specialization in a pathogen metapopulation.</title>
        <authorList>
            <person name="Gardiner A."/>
            <person name="Kemen E."/>
            <person name="Schultz-Larsen T."/>
            <person name="MacLean D."/>
            <person name="Van Oosterhout C."/>
            <person name="Jones J.D.G."/>
        </authorList>
    </citation>
    <scope>NUCLEOTIDE SEQUENCE [LARGE SCALE GENOMIC DNA]</scope>
    <source>
        <strain evidence="10 11">Ac Nc2</strain>
    </source>
</reference>
<feature type="compositionally biased region" description="Polar residues" evidence="7">
    <location>
        <begin position="1347"/>
        <end position="1356"/>
    </location>
</feature>
<evidence type="ECO:0000313" key="11">
    <source>
        <dbReference type="Proteomes" id="UP000053237"/>
    </source>
</evidence>
<dbReference type="InterPro" id="IPR011989">
    <property type="entry name" value="ARM-like"/>
</dbReference>
<evidence type="ECO:0000259" key="8">
    <source>
        <dbReference type="Pfam" id="PF12717"/>
    </source>
</evidence>
<feature type="domain" description="Condensin complex subunit 1 C-terminal" evidence="8">
    <location>
        <begin position="1088"/>
        <end position="1233"/>
    </location>
</feature>
<dbReference type="GO" id="GO:0000796">
    <property type="term" value="C:condensin complex"/>
    <property type="evidence" value="ECO:0007669"/>
    <property type="project" value="TreeGrafter"/>
</dbReference>
<feature type="region of interest" description="Disordered" evidence="7">
    <location>
        <begin position="1326"/>
        <end position="1356"/>
    </location>
</feature>
<dbReference type="Gene3D" id="1.25.10.10">
    <property type="entry name" value="Leucine-rich Repeat Variant"/>
    <property type="match status" value="1"/>
</dbReference>
<dbReference type="Pfam" id="PF12922">
    <property type="entry name" value="Cnd1_N"/>
    <property type="match status" value="1"/>
</dbReference>
<keyword evidence="5" id="KW-0539">Nucleus</keyword>
<keyword evidence="4" id="KW-0226">DNA condensation</keyword>
<gene>
    <name evidence="10" type="ORF">BN9_036990</name>
</gene>
<dbReference type="GO" id="GO:0007076">
    <property type="term" value="P:mitotic chromosome condensation"/>
    <property type="evidence" value="ECO:0007669"/>
    <property type="project" value="InterPro"/>
</dbReference>
<keyword evidence="3" id="KW-0498">Mitosis</keyword>
<dbReference type="STRING" id="65357.A0A024G8S4"/>
<dbReference type="InterPro" id="IPR026971">
    <property type="entry name" value="CND1/NCAPD3"/>
</dbReference>
<keyword evidence="6" id="KW-0131">Cell cycle</keyword>
<dbReference type="GO" id="GO:0051301">
    <property type="term" value="P:cell division"/>
    <property type="evidence" value="ECO:0007669"/>
    <property type="project" value="UniProtKB-KW"/>
</dbReference>
<dbReference type="GO" id="GO:0000779">
    <property type="term" value="C:condensed chromosome, centromeric region"/>
    <property type="evidence" value="ECO:0007669"/>
    <property type="project" value="TreeGrafter"/>
</dbReference>